<dbReference type="RefSeq" id="WP_285763197.1">
    <property type="nucleotide sequence ID" value="NZ_BSYJ01000002.1"/>
</dbReference>
<dbReference type="EMBL" id="BSYJ01000002">
    <property type="protein sequence ID" value="GMG86642.1"/>
    <property type="molecule type" value="Genomic_DNA"/>
</dbReference>
<dbReference type="SUPFAM" id="SSF56519">
    <property type="entry name" value="Penicillin binding protein dimerisation domain"/>
    <property type="match status" value="1"/>
</dbReference>
<evidence type="ECO:0000256" key="8">
    <source>
        <dbReference type="ARBA" id="ARBA00022801"/>
    </source>
</evidence>
<dbReference type="InterPro" id="IPR005311">
    <property type="entry name" value="PBP_dimer"/>
</dbReference>
<keyword evidence="9 16" id="KW-0133">Cell shape</keyword>
<proteinExistence type="inferred from homology"/>
<comment type="pathway">
    <text evidence="16">Cell wall biogenesis; peptidoglycan biosynthesis.</text>
</comment>
<dbReference type="Gene3D" id="3.30.450.330">
    <property type="match status" value="1"/>
</dbReference>
<accession>A0ABQ6LX09</accession>
<comment type="caution">
    <text evidence="20">The sequence shown here is derived from an EMBL/GenBank/DDBJ whole genome shotgun (WGS) entry which is preliminary data.</text>
</comment>
<feature type="transmembrane region" description="Helical" evidence="16">
    <location>
        <begin position="16"/>
        <end position="37"/>
    </location>
</feature>
<evidence type="ECO:0000256" key="14">
    <source>
        <dbReference type="ARBA" id="ARBA00023306"/>
    </source>
</evidence>
<evidence type="ECO:0000256" key="7">
    <source>
        <dbReference type="ARBA" id="ARBA00022692"/>
    </source>
</evidence>
<evidence type="ECO:0000256" key="5">
    <source>
        <dbReference type="ARBA" id="ARBA00022645"/>
    </source>
</evidence>
<keyword evidence="7 16" id="KW-0812">Transmembrane</keyword>
<keyword evidence="3 16" id="KW-0997">Cell inner membrane</keyword>
<evidence type="ECO:0000256" key="17">
    <source>
        <dbReference type="SAM" id="MobiDB-lite"/>
    </source>
</evidence>
<keyword evidence="6 16" id="KW-0645">Protease</keyword>
<keyword evidence="5 16" id="KW-0121">Carboxypeptidase</keyword>
<evidence type="ECO:0000256" key="4">
    <source>
        <dbReference type="ARBA" id="ARBA00022618"/>
    </source>
</evidence>
<evidence type="ECO:0000259" key="18">
    <source>
        <dbReference type="Pfam" id="PF00905"/>
    </source>
</evidence>
<dbReference type="InterPro" id="IPR037532">
    <property type="entry name" value="FtsI_transpept"/>
</dbReference>
<keyword evidence="2 16" id="KW-1003">Cell membrane</keyword>
<feature type="domain" description="Penicillin-binding protein dimerisation" evidence="19">
    <location>
        <begin position="66"/>
        <end position="213"/>
    </location>
</feature>
<keyword evidence="15 16" id="KW-0961">Cell wall biogenesis/degradation</keyword>
<keyword evidence="10 16" id="KW-0573">Peptidoglycan synthesis</keyword>
<keyword evidence="14 16" id="KW-0131">Cell cycle</keyword>
<feature type="domain" description="Penicillin-binding protein transpeptidase" evidence="18">
    <location>
        <begin position="255"/>
        <end position="553"/>
    </location>
</feature>
<keyword evidence="4 16" id="KW-0132">Cell division</keyword>
<comment type="catalytic activity">
    <reaction evidence="16">
        <text>Preferential cleavage: (Ac)2-L-Lys-D-Ala-|-D-Ala. Also transpeptidation of peptidyl-alanyl moieties that are N-acyl substituents of D-alanine.</text>
        <dbReference type="EC" id="3.4.16.4"/>
    </reaction>
</comment>
<comment type="function">
    <text evidence="16">Catalyzes cross-linking of the peptidoglycan cell wall at the division septum.</text>
</comment>
<dbReference type="InterPro" id="IPR036138">
    <property type="entry name" value="PBP_dimer_sf"/>
</dbReference>
<organism evidence="20 21">
    <name type="scientific">Biformimicrobium ophioploci</name>
    <dbReference type="NCBI Taxonomy" id="3036711"/>
    <lineage>
        <taxon>Bacteria</taxon>
        <taxon>Pseudomonadati</taxon>
        <taxon>Pseudomonadota</taxon>
        <taxon>Gammaproteobacteria</taxon>
        <taxon>Cellvibrionales</taxon>
        <taxon>Microbulbiferaceae</taxon>
        <taxon>Biformimicrobium</taxon>
    </lineage>
</organism>
<dbReference type="InterPro" id="IPR012338">
    <property type="entry name" value="Beta-lactam/transpept-like"/>
</dbReference>
<dbReference type="HAMAP" id="MF_02080">
    <property type="entry name" value="FtsI_transpept"/>
    <property type="match status" value="1"/>
</dbReference>
<evidence type="ECO:0000256" key="13">
    <source>
        <dbReference type="ARBA" id="ARBA00023210"/>
    </source>
</evidence>
<evidence type="ECO:0000256" key="10">
    <source>
        <dbReference type="ARBA" id="ARBA00022984"/>
    </source>
</evidence>
<evidence type="ECO:0000256" key="15">
    <source>
        <dbReference type="ARBA" id="ARBA00023316"/>
    </source>
</evidence>
<keyword evidence="13 16" id="KW-0717">Septation</keyword>
<evidence type="ECO:0000313" key="21">
    <source>
        <dbReference type="Proteomes" id="UP001224392"/>
    </source>
</evidence>
<dbReference type="InterPro" id="IPR001460">
    <property type="entry name" value="PCN-bd_Tpept"/>
</dbReference>
<dbReference type="PANTHER" id="PTHR30627">
    <property type="entry name" value="PEPTIDOGLYCAN D,D-TRANSPEPTIDASE"/>
    <property type="match status" value="1"/>
</dbReference>
<keyword evidence="12 16" id="KW-0472">Membrane</keyword>
<evidence type="ECO:0000256" key="16">
    <source>
        <dbReference type="HAMAP-Rule" id="MF_02080"/>
    </source>
</evidence>
<dbReference type="EC" id="3.4.16.4" evidence="16"/>
<evidence type="ECO:0000256" key="3">
    <source>
        <dbReference type="ARBA" id="ARBA00022519"/>
    </source>
</evidence>
<evidence type="ECO:0000256" key="1">
    <source>
        <dbReference type="ARBA" id="ARBA00004370"/>
    </source>
</evidence>
<evidence type="ECO:0000256" key="6">
    <source>
        <dbReference type="ARBA" id="ARBA00022670"/>
    </source>
</evidence>
<evidence type="ECO:0000259" key="19">
    <source>
        <dbReference type="Pfam" id="PF03717"/>
    </source>
</evidence>
<comment type="similarity">
    <text evidence="16">Belongs to the transpeptidase family. FtsI subfamily.</text>
</comment>
<dbReference type="Gene3D" id="3.40.710.10">
    <property type="entry name" value="DD-peptidase/beta-lactamase superfamily"/>
    <property type="match status" value="1"/>
</dbReference>
<dbReference type="InterPro" id="IPR050515">
    <property type="entry name" value="Beta-lactam/transpept"/>
</dbReference>
<evidence type="ECO:0000256" key="11">
    <source>
        <dbReference type="ARBA" id="ARBA00022989"/>
    </source>
</evidence>
<keyword evidence="8 16" id="KW-0378">Hydrolase</keyword>
<comment type="subcellular location">
    <subcellularLocation>
        <location evidence="16">Cell inner membrane</location>
        <topology evidence="16">Single-pass membrane protein</topology>
    </subcellularLocation>
    <subcellularLocation>
        <location evidence="1">Membrane</location>
    </subcellularLocation>
</comment>
<evidence type="ECO:0000256" key="12">
    <source>
        <dbReference type="ARBA" id="ARBA00023136"/>
    </source>
</evidence>
<name>A0ABQ6LX09_9GAMM</name>
<gene>
    <name evidence="16 20" type="primary">ftsI</name>
    <name evidence="20" type="ORF">MNKW57_09630</name>
</gene>
<dbReference type="PANTHER" id="PTHR30627:SF1">
    <property type="entry name" value="PEPTIDOGLYCAN D,D-TRANSPEPTIDASE FTSI"/>
    <property type="match status" value="1"/>
</dbReference>
<reference evidence="20 21" key="1">
    <citation type="submission" date="2023-04" db="EMBL/GenBank/DDBJ databases">
        <title>Marinobulbifer ophiurae gen. nov., sp. Nov., isolate from tissue of brittle star Ophioplocus japonicus.</title>
        <authorList>
            <person name="Kawano K."/>
            <person name="Sawayama S."/>
            <person name="Nakagawa S."/>
        </authorList>
    </citation>
    <scope>NUCLEOTIDE SEQUENCE [LARGE SCALE GENOMIC DNA]</scope>
    <source>
        <strain evidence="20 21">NKW57</strain>
    </source>
</reference>
<keyword evidence="11 16" id="KW-1133">Transmembrane helix</keyword>
<dbReference type="Proteomes" id="UP001224392">
    <property type="component" value="Unassembled WGS sequence"/>
</dbReference>
<feature type="active site" description="Acyl-ester intermediate" evidence="16">
    <location>
        <position position="302"/>
    </location>
</feature>
<keyword evidence="21" id="KW-1185">Reference proteome</keyword>
<sequence>MGATKVKQIQPGIPRWRFALVAACLVVMCGALVVHLAKLQVVPSEDRGFEFLQEEGRARTLRTESIAAYRGSIVDRNGEQLAVSTPVSTVWANPKQLAQAADRLPQLASALGMSEKALRAKLKNYRNKEFMYLKRRVDPSEAQQVLALDVPGVFERSEYRRYYPAGEVAAHIVGFTDIDDRGQEGMELAFDEWLNGTPGKKRVVKDLKGRVVQDLALLEEAQPGGNLQLTIDLRLQYLAYRELKAAVAENNASSGSMVILDADTGDVLAMVNQPSFNPNDRKTAKPGTTRNRAITDQIEPGSVMKALTMMAALESGRFTPASVFQTSPGWIHIGGKTFKDPVNYGSLDLAGILMKSSQVGTTKLAMELEPDAVRDLFYRAGLGESVGTGFPGESAGKLPSRTRWHPVERANFAFGYGLTVSALQLAQAYNVIANKGVKKSVNLVVGDAAVHTEEQVVEEKVAKQVVRMMTTVTGDAGTGKRARVEGYTVAGKTGTARKVTSKGYSEDRHRSVFAGFIPADEPRLVAAIVVEDPGNEKYHGGDVAAPVFGKVMESAMRMLGESPESDRDPAKQLAAQVQKRETAI</sequence>
<evidence type="ECO:0000256" key="9">
    <source>
        <dbReference type="ARBA" id="ARBA00022960"/>
    </source>
</evidence>
<dbReference type="SUPFAM" id="SSF56601">
    <property type="entry name" value="beta-lactamase/transpeptidase-like"/>
    <property type="match status" value="1"/>
</dbReference>
<evidence type="ECO:0000313" key="20">
    <source>
        <dbReference type="EMBL" id="GMG86642.1"/>
    </source>
</evidence>
<dbReference type="Pfam" id="PF03717">
    <property type="entry name" value="PBP_dimer"/>
    <property type="match status" value="1"/>
</dbReference>
<protein>
    <recommendedName>
        <fullName evidence="16">Peptidoglycan D,D-transpeptidase FtsI</fullName>
        <ecNumber evidence="16">3.4.16.4</ecNumber>
    </recommendedName>
    <alternativeName>
        <fullName evidence="16">Penicillin-binding protein 3</fullName>
        <shortName evidence="16">PBP-3</shortName>
    </alternativeName>
</protein>
<feature type="region of interest" description="Disordered" evidence="17">
    <location>
        <begin position="559"/>
        <end position="584"/>
    </location>
</feature>
<evidence type="ECO:0000256" key="2">
    <source>
        <dbReference type="ARBA" id="ARBA00022475"/>
    </source>
</evidence>
<dbReference type="Gene3D" id="3.90.1310.10">
    <property type="entry name" value="Penicillin-binding protein 2a (Domain 2)"/>
    <property type="match status" value="1"/>
</dbReference>
<dbReference type="Pfam" id="PF00905">
    <property type="entry name" value="Transpeptidase"/>
    <property type="match status" value="1"/>
</dbReference>